<feature type="transmembrane region" description="Helical" evidence="1">
    <location>
        <begin position="219"/>
        <end position="240"/>
    </location>
</feature>
<feature type="transmembrane region" description="Helical" evidence="1">
    <location>
        <begin position="252"/>
        <end position="274"/>
    </location>
</feature>
<dbReference type="AlphaFoldDB" id="A0A1H6CC97"/>
<evidence type="ECO:0000313" key="3">
    <source>
        <dbReference type="Proteomes" id="UP000236740"/>
    </source>
</evidence>
<evidence type="ECO:0000313" key="2">
    <source>
        <dbReference type="EMBL" id="SEG70006.1"/>
    </source>
</evidence>
<feature type="transmembrane region" description="Helical" evidence="1">
    <location>
        <begin position="37"/>
        <end position="59"/>
    </location>
</feature>
<sequence>MGALEKHDVAIGGERVVSTVTRRVETVLPETGSREWWALYLLAPLVLLGGGILVFPTLVYDRFIWQYLWGPVVADAAGQPVTHEGVRAVQGYNAVNTVIYLAAVVYSLPGLRAYLDQLDVTFDARLAYGFAPIIIAGGAMRALEDLGLLGDYAVWFITPSIYIVVTAVTILALGVGALLRDQNIGSIPLTVGLVGSVWAVGAVWWAVWHGLSTSTPLRLWVPVATTGIALGVTALYYWGASFVNITHLRHPLILLAVFGQLWDAAQNLIGVTFLGYSPKLVVTNLVYQATGFSGSTFVLKLVVTVGIVWYLADAKEEMNHTWWWLMTFFIGAIGLPMGVRGSLRMLLGA</sequence>
<feature type="transmembrane region" description="Helical" evidence="1">
    <location>
        <begin position="322"/>
        <end position="339"/>
    </location>
</feature>
<reference evidence="2 3" key="1">
    <citation type="submission" date="2016-10" db="EMBL/GenBank/DDBJ databases">
        <authorList>
            <person name="de Groot N.N."/>
        </authorList>
    </citation>
    <scope>NUCLEOTIDE SEQUENCE [LARGE SCALE GENOMIC DNA]</scope>
    <source>
        <strain evidence="2 3">CGMCC 1.10331</strain>
    </source>
</reference>
<protein>
    <submittedName>
        <fullName evidence="2">Uncharacterized membrane protein</fullName>
    </submittedName>
</protein>
<proteinExistence type="predicted"/>
<evidence type="ECO:0000256" key="1">
    <source>
        <dbReference type="SAM" id="Phobius"/>
    </source>
</evidence>
<dbReference type="PANTHER" id="PTHR40700:SF1">
    <property type="entry name" value="DUF63 DOMAIN-CONTAINING PROTEIN"/>
    <property type="match status" value="1"/>
</dbReference>
<name>A0A1H6CC97_9EURY</name>
<dbReference type="PANTHER" id="PTHR40700">
    <property type="entry name" value="HYPOTHETICAL MEMBRANE PROTEIN, CONSERVED, DUF63 FAMILY"/>
    <property type="match status" value="1"/>
</dbReference>
<keyword evidence="1" id="KW-1133">Transmembrane helix</keyword>
<feature type="transmembrane region" description="Helical" evidence="1">
    <location>
        <begin position="186"/>
        <end position="207"/>
    </location>
</feature>
<dbReference type="EMBL" id="FNVN01000007">
    <property type="protein sequence ID" value="SEG70006.1"/>
    <property type="molecule type" value="Genomic_DNA"/>
</dbReference>
<organism evidence="2 3">
    <name type="scientific">Halobellus limi</name>
    <dbReference type="NCBI Taxonomy" id="699433"/>
    <lineage>
        <taxon>Archaea</taxon>
        <taxon>Methanobacteriati</taxon>
        <taxon>Methanobacteriota</taxon>
        <taxon>Stenosarchaea group</taxon>
        <taxon>Halobacteria</taxon>
        <taxon>Halobacteriales</taxon>
        <taxon>Haloferacaceae</taxon>
        <taxon>Halobellus</taxon>
    </lineage>
</organism>
<feature type="transmembrane region" description="Helical" evidence="1">
    <location>
        <begin position="126"/>
        <end position="143"/>
    </location>
</feature>
<keyword evidence="1" id="KW-0812">Transmembrane</keyword>
<gene>
    <name evidence="2" type="ORF">SAMN04488133_3297</name>
</gene>
<dbReference type="Pfam" id="PF01889">
    <property type="entry name" value="DUF63"/>
    <property type="match status" value="1"/>
</dbReference>
<feature type="transmembrane region" description="Helical" evidence="1">
    <location>
        <begin position="155"/>
        <end position="179"/>
    </location>
</feature>
<keyword evidence="1" id="KW-0472">Membrane</keyword>
<feature type="transmembrane region" description="Helical" evidence="1">
    <location>
        <begin position="97"/>
        <end position="114"/>
    </location>
</feature>
<dbReference type="InterPro" id="IPR002749">
    <property type="entry name" value="DUF63"/>
</dbReference>
<keyword evidence="3" id="KW-1185">Reference proteome</keyword>
<feature type="transmembrane region" description="Helical" evidence="1">
    <location>
        <begin position="286"/>
        <end position="310"/>
    </location>
</feature>
<accession>A0A1H6CC97</accession>
<dbReference type="Proteomes" id="UP000236740">
    <property type="component" value="Unassembled WGS sequence"/>
</dbReference>